<organism evidence="1 2">
    <name type="scientific">Edhazardia aedis (strain USNM 41457)</name>
    <name type="common">Microsporidian parasite</name>
    <dbReference type="NCBI Taxonomy" id="1003232"/>
    <lineage>
        <taxon>Eukaryota</taxon>
        <taxon>Fungi</taxon>
        <taxon>Fungi incertae sedis</taxon>
        <taxon>Microsporidia</taxon>
        <taxon>Edhazardia</taxon>
    </lineage>
</organism>
<sequence length="118" mass="14232">MRHVYVSFFLEKNFLFVWFFKEIYSTKYASKKRKLVPLQSFYLISLTKPVNKGFISKKSWIFLAYLIWKCETPAILFYAKPRHQACFYDKQKKTSLFSTMTQSFDKLTNDLKLKKVLK</sequence>
<evidence type="ECO:0000313" key="1">
    <source>
        <dbReference type="EMBL" id="EJW04628.1"/>
    </source>
</evidence>
<comment type="caution">
    <text evidence="1">The sequence shown here is derived from an EMBL/GenBank/DDBJ whole genome shotgun (WGS) entry which is preliminary data.</text>
</comment>
<evidence type="ECO:0000313" key="2">
    <source>
        <dbReference type="Proteomes" id="UP000003163"/>
    </source>
</evidence>
<keyword evidence="2" id="KW-1185">Reference proteome</keyword>
<accession>J8ZYB3</accession>
<gene>
    <name evidence="1" type="ORF">EDEG_01155</name>
</gene>
<dbReference type="EMBL" id="AFBI03000016">
    <property type="protein sequence ID" value="EJW04628.1"/>
    <property type="molecule type" value="Genomic_DNA"/>
</dbReference>
<dbReference type="InParanoid" id="J8ZYB3"/>
<reference evidence="2" key="2">
    <citation type="submission" date="2015-07" db="EMBL/GenBank/DDBJ databases">
        <title>Contrasting host-pathogen interactions and genome evolution in two generalist and specialist microsporidian pathogens of mosquitoes.</title>
        <authorList>
            <consortium name="The Broad Institute Genomics Platform"/>
            <consortium name="The Broad Institute Genome Sequencing Center for Infectious Disease"/>
            <person name="Cuomo C.A."/>
            <person name="Sanscrainte N.D."/>
            <person name="Goldberg J.M."/>
            <person name="Heiman D."/>
            <person name="Young S."/>
            <person name="Zeng Q."/>
            <person name="Becnel J.J."/>
            <person name="Birren B.W."/>
        </authorList>
    </citation>
    <scope>NUCLEOTIDE SEQUENCE [LARGE SCALE GENOMIC DNA]</scope>
    <source>
        <strain evidence="2">USNM 41457</strain>
    </source>
</reference>
<dbReference type="Proteomes" id="UP000003163">
    <property type="component" value="Unassembled WGS sequence"/>
</dbReference>
<reference evidence="1 2" key="1">
    <citation type="submission" date="2011-08" db="EMBL/GenBank/DDBJ databases">
        <authorList>
            <person name="Liu Z.J."/>
            <person name="Shi F.L."/>
            <person name="Lu J.Q."/>
            <person name="Li M."/>
            <person name="Wang Z.L."/>
        </authorList>
    </citation>
    <scope>NUCLEOTIDE SEQUENCE [LARGE SCALE GENOMIC DNA]</scope>
    <source>
        <strain evidence="1 2">USNM 41457</strain>
    </source>
</reference>
<proteinExistence type="predicted"/>
<dbReference type="AlphaFoldDB" id="J8ZYB3"/>
<dbReference type="HOGENOM" id="CLU_2073104_0_0_1"/>
<dbReference type="VEuPathDB" id="MicrosporidiaDB:EDEG_01155"/>
<name>J8ZYB3_EDHAE</name>
<protein>
    <submittedName>
        <fullName evidence="1">Uncharacterized protein</fullName>
    </submittedName>
</protein>